<evidence type="ECO:0000313" key="3">
    <source>
        <dbReference type="Proteomes" id="UP001107961"/>
    </source>
</evidence>
<dbReference type="InterPro" id="IPR008309">
    <property type="entry name" value="YdbL"/>
</dbReference>
<reference evidence="2" key="1">
    <citation type="submission" date="2022-01" db="EMBL/GenBank/DDBJ databases">
        <authorList>
            <person name="Karlyshev A.V."/>
            <person name="Jaspars M."/>
        </authorList>
    </citation>
    <scope>NUCLEOTIDE SEQUENCE</scope>
    <source>
        <strain evidence="2">AGSA3-2</strain>
    </source>
</reference>
<protein>
    <submittedName>
        <fullName evidence="2">YdbL family protein</fullName>
    </submittedName>
</protein>
<keyword evidence="3" id="KW-1185">Reference proteome</keyword>
<evidence type="ECO:0000313" key="2">
    <source>
        <dbReference type="EMBL" id="MCE7509555.1"/>
    </source>
</evidence>
<feature type="signal peptide" evidence="1">
    <location>
        <begin position="1"/>
        <end position="22"/>
    </location>
</feature>
<sequence>MMKIIKVALMVTALTMAGSAFALELDQAKTQGLVGEQPNGYLGVVKATPEAVQLVSDVNEKRRQAYERIARQNGITLEQVANLAGQKAIEKTAGGEYIKTPDGQWIKK</sequence>
<feature type="chain" id="PRO_5040392952" evidence="1">
    <location>
        <begin position="23"/>
        <end position="108"/>
    </location>
</feature>
<dbReference type="Proteomes" id="UP001107961">
    <property type="component" value="Unassembled WGS sequence"/>
</dbReference>
<dbReference type="EMBL" id="JAJVKT010000015">
    <property type="protein sequence ID" value="MCE7509555.1"/>
    <property type="molecule type" value="Genomic_DNA"/>
</dbReference>
<organism evidence="2 3">
    <name type="scientific">Alloalcanivorax xenomutans</name>
    <dbReference type="NCBI Taxonomy" id="1094342"/>
    <lineage>
        <taxon>Bacteria</taxon>
        <taxon>Pseudomonadati</taxon>
        <taxon>Pseudomonadota</taxon>
        <taxon>Gammaproteobacteria</taxon>
        <taxon>Oceanospirillales</taxon>
        <taxon>Alcanivoracaceae</taxon>
        <taxon>Alloalcanivorax</taxon>
    </lineage>
</organism>
<dbReference type="AlphaFoldDB" id="A0A9Q3W2S1"/>
<dbReference type="PIRSF" id="PIRSF025560">
    <property type="entry name" value="UCP025560"/>
    <property type="match status" value="1"/>
</dbReference>
<accession>A0A9Q3W2S1</accession>
<evidence type="ECO:0000256" key="1">
    <source>
        <dbReference type="SAM" id="SignalP"/>
    </source>
</evidence>
<keyword evidence="1" id="KW-0732">Signal</keyword>
<dbReference type="Pfam" id="PF07027">
    <property type="entry name" value="DUF1318"/>
    <property type="match status" value="1"/>
</dbReference>
<comment type="caution">
    <text evidence="2">The sequence shown here is derived from an EMBL/GenBank/DDBJ whole genome shotgun (WGS) entry which is preliminary data.</text>
</comment>
<gene>
    <name evidence="2" type="ORF">LZG35_12970</name>
</gene>
<name>A0A9Q3W2S1_9GAMM</name>
<dbReference type="RefSeq" id="WP_233925903.1">
    <property type="nucleotide sequence ID" value="NZ_CP012331.1"/>
</dbReference>
<proteinExistence type="predicted"/>